<feature type="domain" description="Polymerase/histidinol phosphatase N-terminal" evidence="3">
    <location>
        <begin position="334"/>
        <end position="413"/>
    </location>
</feature>
<dbReference type="InterPro" id="IPR016195">
    <property type="entry name" value="Pol/histidinol_Pase-like"/>
</dbReference>
<dbReference type="PANTHER" id="PTHR36928">
    <property type="entry name" value="PHOSPHATASE YCDX-RELATED"/>
    <property type="match status" value="1"/>
</dbReference>
<feature type="domain" description="DNA-directed DNA polymerase X" evidence="4">
    <location>
        <begin position="3"/>
        <end position="310"/>
    </location>
</feature>
<sequence>MEKSNKFIADSLYKFADILEAGGDNPYRVRAYRRAARTLLNLDSNLAKLVEDNFDITTLPWIGKGIASAIHYILQKNEIPKINIKQNKKNINELKEIYGLGEKRIAALKQLNITTKKALIDAIRNGKLSQFKWFTTSLENKIKNDILHPKPKQFIRLYHAQPIVEIITQKLKEICDALCVTGKFRRKTEVLEQIDILVIAKNPEFVISKFINFKEVTDVFSQNEAHISVRVWSGIKLNLSFVPKNTFGAALIFDTGNKKHVESLVYQAANQNFSLTPNGLFKDEQCIASKNEAEIYQKLKLSYIEPELREGRSEIEAAAKNKLPHLIQLSDIKGDLHSHTNATDGKETLETMVQAAINRGYEYLAITDHSKRLAITNGLDEKRLLKQIKEIDKLNSKITNFLILKSIEVDILEDGTLDLSNDVLKELDIVVCSIHSKFRIPEEKQTARILKAMDNPYFNIFGHATGRLIKSRAPYPINFEKILKAAKERGCIIELNSQPYRLDINDIYCKMTKEMGVKVAISSDAHSTRELNYMQFGIYQARRGWLEKTDVINTLHWNDLKKIVRRI</sequence>
<dbReference type="InterPro" id="IPR004013">
    <property type="entry name" value="PHP_dom"/>
</dbReference>
<dbReference type="InterPro" id="IPR050243">
    <property type="entry name" value="PHP_phosphatase"/>
</dbReference>
<dbReference type="InterPro" id="IPR010996">
    <property type="entry name" value="HHH_MUS81"/>
</dbReference>
<evidence type="ECO:0000256" key="2">
    <source>
        <dbReference type="ARBA" id="ARBA00022695"/>
    </source>
</evidence>
<dbReference type="InterPro" id="IPR022311">
    <property type="entry name" value="PolX-like"/>
</dbReference>
<dbReference type="InterPro" id="IPR029398">
    <property type="entry name" value="PolB_thumb"/>
</dbReference>
<dbReference type="Gene3D" id="3.20.20.140">
    <property type="entry name" value="Metal-dependent hydrolases"/>
    <property type="match status" value="1"/>
</dbReference>
<dbReference type="CDD" id="cd07436">
    <property type="entry name" value="PHP_PolX"/>
    <property type="match status" value="1"/>
</dbReference>
<dbReference type="Gene3D" id="3.30.460.10">
    <property type="entry name" value="Beta Polymerase, domain 2"/>
    <property type="match status" value="1"/>
</dbReference>
<dbReference type="Pfam" id="PF02811">
    <property type="entry name" value="PHP"/>
    <property type="match status" value="1"/>
</dbReference>
<dbReference type="InterPro" id="IPR043519">
    <property type="entry name" value="NT_sf"/>
</dbReference>
<reference evidence="5 6" key="1">
    <citation type="submission" date="2023-02" db="EMBL/GenBank/DDBJ databases">
        <title>Genome Sequence of L. cardiaca H63T.</title>
        <authorList>
            <person name="Lopez A.E."/>
            <person name="Cianciotto N.P."/>
        </authorList>
    </citation>
    <scope>NUCLEOTIDE SEQUENCE [LARGE SCALE GENOMIC DNA]</scope>
    <source>
        <strain evidence="5 6">H63</strain>
    </source>
</reference>
<dbReference type="SUPFAM" id="SSF89550">
    <property type="entry name" value="PHP domain-like"/>
    <property type="match status" value="1"/>
</dbReference>
<evidence type="ECO:0000259" key="4">
    <source>
        <dbReference type="SMART" id="SM00483"/>
    </source>
</evidence>
<dbReference type="PIRSF" id="PIRSF005047">
    <property type="entry name" value="UCP005047_YshC"/>
    <property type="match status" value="1"/>
</dbReference>
<dbReference type="SUPFAM" id="SSF47802">
    <property type="entry name" value="DNA polymerase beta, N-terminal domain-like"/>
    <property type="match status" value="1"/>
</dbReference>
<dbReference type="Pfam" id="PF14716">
    <property type="entry name" value="HHH_8"/>
    <property type="match status" value="1"/>
</dbReference>
<dbReference type="InterPro" id="IPR003141">
    <property type="entry name" value="Pol/His_phosphatase_N"/>
</dbReference>
<dbReference type="Gene3D" id="1.10.150.110">
    <property type="entry name" value="DNA polymerase beta, N-terminal domain-like"/>
    <property type="match status" value="1"/>
</dbReference>
<keyword evidence="1" id="KW-0808">Transferase</keyword>
<keyword evidence="6" id="KW-1185">Reference proteome</keyword>
<dbReference type="InterPro" id="IPR037160">
    <property type="entry name" value="DNA_Pol_thumb_sf"/>
</dbReference>
<gene>
    <name evidence="5" type="ORF">PXX05_04245</name>
</gene>
<proteinExistence type="predicted"/>
<evidence type="ECO:0000313" key="6">
    <source>
        <dbReference type="Proteomes" id="UP001222087"/>
    </source>
</evidence>
<dbReference type="EMBL" id="CP119078">
    <property type="protein sequence ID" value="WED44003.1"/>
    <property type="molecule type" value="Genomic_DNA"/>
</dbReference>
<accession>A0ABY8ATW3</accession>
<dbReference type="InterPro" id="IPR027421">
    <property type="entry name" value="DNA_pol_lamdba_lyase_dom_sf"/>
</dbReference>
<evidence type="ECO:0000256" key="1">
    <source>
        <dbReference type="ARBA" id="ARBA00022679"/>
    </source>
</evidence>
<protein>
    <submittedName>
        <fullName evidence="5">PHP domain-containing protein</fullName>
    </submittedName>
</protein>
<dbReference type="InterPro" id="IPR002054">
    <property type="entry name" value="DNA-dir_DNA_pol_X"/>
</dbReference>
<dbReference type="SUPFAM" id="SSF81301">
    <property type="entry name" value="Nucleotidyltransferase"/>
    <property type="match status" value="1"/>
</dbReference>
<dbReference type="RefSeq" id="WP_275089818.1">
    <property type="nucleotide sequence ID" value="NZ_CP119078.1"/>
</dbReference>
<dbReference type="Gene3D" id="1.10.150.20">
    <property type="entry name" value="5' to 3' exonuclease, C-terminal subdomain"/>
    <property type="match status" value="1"/>
</dbReference>
<dbReference type="SMART" id="SM00481">
    <property type="entry name" value="POLIIIAc"/>
    <property type="match status" value="1"/>
</dbReference>
<organism evidence="5 6">
    <name type="scientific">Legionella cardiaca</name>
    <dbReference type="NCBI Taxonomy" id="1071983"/>
    <lineage>
        <taxon>Bacteria</taxon>
        <taxon>Pseudomonadati</taxon>
        <taxon>Pseudomonadota</taxon>
        <taxon>Gammaproteobacteria</taxon>
        <taxon>Legionellales</taxon>
        <taxon>Legionellaceae</taxon>
        <taxon>Legionella</taxon>
    </lineage>
</organism>
<dbReference type="Gene3D" id="3.30.210.10">
    <property type="entry name" value="DNA polymerase, thumb domain"/>
    <property type="match status" value="1"/>
</dbReference>
<dbReference type="SMART" id="SM00483">
    <property type="entry name" value="POLXc"/>
    <property type="match status" value="1"/>
</dbReference>
<keyword evidence="2" id="KW-0548">Nucleotidyltransferase</keyword>
<dbReference type="InterPro" id="IPR047967">
    <property type="entry name" value="PolX_PHP"/>
</dbReference>
<dbReference type="PANTHER" id="PTHR36928:SF1">
    <property type="entry name" value="PHOSPHATASE YCDX-RELATED"/>
    <property type="match status" value="1"/>
</dbReference>
<evidence type="ECO:0000313" key="5">
    <source>
        <dbReference type="EMBL" id="WED44003.1"/>
    </source>
</evidence>
<dbReference type="Proteomes" id="UP001222087">
    <property type="component" value="Chromosome"/>
</dbReference>
<dbReference type="Pfam" id="PF14791">
    <property type="entry name" value="DNA_pol_B_thumb"/>
    <property type="match status" value="1"/>
</dbReference>
<name>A0ABY8ATW3_9GAMM</name>
<evidence type="ECO:0000259" key="3">
    <source>
        <dbReference type="SMART" id="SM00481"/>
    </source>
</evidence>